<reference evidence="3 4" key="1">
    <citation type="submission" date="2019-08" db="EMBL/GenBank/DDBJ databases">
        <title>Genome of Psychroserpens burtonensis ACAM 167.</title>
        <authorList>
            <person name="Bowman J.P."/>
        </authorList>
    </citation>
    <scope>NUCLEOTIDE SEQUENCE [LARGE SCALE GENOMIC DNA]</scope>
    <source>
        <strain evidence="3 4">ACAM 167</strain>
    </source>
</reference>
<dbReference type="OrthoDB" id="1418407at2"/>
<dbReference type="RefSeq" id="WP_147231035.1">
    <property type="nucleotide sequence ID" value="NZ_VOSB01000003.1"/>
</dbReference>
<protein>
    <submittedName>
        <fullName evidence="3">DUF1624 domain-containing protein</fullName>
    </submittedName>
</protein>
<feature type="transmembrane region" description="Helical" evidence="1">
    <location>
        <begin position="219"/>
        <end position="242"/>
    </location>
</feature>
<accession>A0A5C7BCT7</accession>
<feature type="transmembrane region" description="Helical" evidence="1">
    <location>
        <begin position="113"/>
        <end position="137"/>
    </location>
</feature>
<keyword evidence="1" id="KW-0472">Membrane</keyword>
<dbReference type="EMBL" id="VOSB01000003">
    <property type="protein sequence ID" value="TXE19645.1"/>
    <property type="molecule type" value="Genomic_DNA"/>
</dbReference>
<keyword evidence="1" id="KW-1133">Transmembrane helix</keyword>
<feature type="transmembrane region" description="Helical" evidence="1">
    <location>
        <begin position="254"/>
        <end position="275"/>
    </location>
</feature>
<evidence type="ECO:0000313" key="3">
    <source>
        <dbReference type="EMBL" id="TXE19645.1"/>
    </source>
</evidence>
<proteinExistence type="predicted"/>
<evidence type="ECO:0000256" key="1">
    <source>
        <dbReference type="SAM" id="Phobius"/>
    </source>
</evidence>
<gene>
    <name evidence="3" type="ORF">ES692_02520</name>
</gene>
<feature type="transmembrane region" description="Helical" evidence="1">
    <location>
        <begin position="295"/>
        <end position="316"/>
    </location>
</feature>
<feature type="domain" description="Heparan-alpha-glucosaminide N-acetyltransferase catalytic" evidence="2">
    <location>
        <begin position="5"/>
        <end position="217"/>
    </location>
</feature>
<dbReference type="AlphaFoldDB" id="A0A5C7BCT7"/>
<keyword evidence="4" id="KW-1185">Reference proteome</keyword>
<sequence>MKTNRLFFIDAVRAFAILMMLQGHFIDTLLDPIYRDESNIAYQIWSYFRGITAPTFFTISGLVFLYLLLKAKDKGDDKPRIKKGIYRGLLLIGIGYALRLDIFGWLTGDFSNYILVIDVLQCIGLSLIILIGCYVLFRKQVKLLSFLLFILGCFSFLTEPLYRRLDLSHIPIVFANYMTTTNGSIFTILPWFGFTAFGGFLATIFFSHVHRNRFRLVTVLSFFIFGSLLIEYSSLLLMKLYYWTDIALFKASAYYNYLFTRFGDVLLLLGVFYAAEPFLKGSLIGKIGQKTLSIYVIHFIIIFGTFTGLGLNHFYFKALNPTEAIIGALVFMVVVCFISFYYVKTNAFIYKGVRKMIGRHKD</sequence>
<dbReference type="InterPro" id="IPR012429">
    <property type="entry name" value="HGSNAT_cat"/>
</dbReference>
<evidence type="ECO:0000259" key="2">
    <source>
        <dbReference type="Pfam" id="PF07786"/>
    </source>
</evidence>
<feature type="transmembrane region" description="Helical" evidence="1">
    <location>
        <begin position="89"/>
        <end position="107"/>
    </location>
</feature>
<evidence type="ECO:0000313" key="4">
    <source>
        <dbReference type="Proteomes" id="UP000321938"/>
    </source>
</evidence>
<feature type="transmembrane region" description="Helical" evidence="1">
    <location>
        <begin position="183"/>
        <end position="207"/>
    </location>
</feature>
<feature type="transmembrane region" description="Helical" evidence="1">
    <location>
        <begin position="322"/>
        <end position="343"/>
    </location>
</feature>
<dbReference type="Proteomes" id="UP000321938">
    <property type="component" value="Unassembled WGS sequence"/>
</dbReference>
<keyword evidence="1" id="KW-0812">Transmembrane</keyword>
<dbReference type="STRING" id="1123037.GCA_000425305_00867"/>
<feature type="transmembrane region" description="Helical" evidence="1">
    <location>
        <begin position="144"/>
        <end position="163"/>
    </location>
</feature>
<organism evidence="3 4">
    <name type="scientific">Psychroserpens burtonensis</name>
    <dbReference type="NCBI Taxonomy" id="49278"/>
    <lineage>
        <taxon>Bacteria</taxon>
        <taxon>Pseudomonadati</taxon>
        <taxon>Bacteroidota</taxon>
        <taxon>Flavobacteriia</taxon>
        <taxon>Flavobacteriales</taxon>
        <taxon>Flavobacteriaceae</taxon>
        <taxon>Psychroserpens</taxon>
    </lineage>
</organism>
<feature type="transmembrane region" description="Helical" evidence="1">
    <location>
        <begin position="46"/>
        <end position="69"/>
    </location>
</feature>
<name>A0A5C7BCT7_9FLAO</name>
<dbReference type="Pfam" id="PF07786">
    <property type="entry name" value="HGSNAT_cat"/>
    <property type="match status" value="1"/>
</dbReference>
<feature type="transmembrane region" description="Helical" evidence="1">
    <location>
        <begin position="7"/>
        <end position="26"/>
    </location>
</feature>
<comment type="caution">
    <text evidence="3">The sequence shown here is derived from an EMBL/GenBank/DDBJ whole genome shotgun (WGS) entry which is preliminary data.</text>
</comment>